<name>A0A401III4_APHSA</name>
<evidence type="ECO:0000256" key="1">
    <source>
        <dbReference type="ARBA" id="ARBA00022679"/>
    </source>
</evidence>
<dbReference type="SUPFAM" id="SSF52540">
    <property type="entry name" value="P-loop containing nucleoside triphosphate hydrolases"/>
    <property type="match status" value="1"/>
</dbReference>
<dbReference type="OrthoDB" id="9797480at2"/>
<dbReference type="Gene3D" id="3.40.50.300">
    <property type="entry name" value="P-loop containing nucleotide triphosphate hydrolases"/>
    <property type="match status" value="1"/>
</dbReference>
<evidence type="ECO:0000313" key="3">
    <source>
        <dbReference type="Proteomes" id="UP000287247"/>
    </source>
</evidence>
<dbReference type="InterPro" id="IPR027417">
    <property type="entry name" value="P-loop_NTPase"/>
</dbReference>
<protein>
    <submittedName>
        <fullName evidence="2">Sulfotransferase</fullName>
    </submittedName>
</protein>
<keyword evidence="1 2" id="KW-0808">Transferase</keyword>
<dbReference type="InterPro" id="IPR037359">
    <property type="entry name" value="NST/OST"/>
</dbReference>
<dbReference type="Pfam" id="PF13469">
    <property type="entry name" value="Sulfotransfer_3"/>
    <property type="match status" value="1"/>
</dbReference>
<dbReference type="GO" id="GO:0008146">
    <property type="term" value="F:sulfotransferase activity"/>
    <property type="evidence" value="ECO:0007669"/>
    <property type="project" value="InterPro"/>
</dbReference>
<gene>
    <name evidence="2" type="ORF">AsFPU1_2399</name>
</gene>
<dbReference type="Proteomes" id="UP000287247">
    <property type="component" value="Unassembled WGS sequence"/>
</dbReference>
<dbReference type="RefSeq" id="WP_124974935.1">
    <property type="nucleotide sequence ID" value="NZ_BDQK01000013.1"/>
</dbReference>
<comment type="caution">
    <text evidence="2">The sequence shown here is derived from an EMBL/GenBank/DDBJ whole genome shotgun (WGS) entry which is preliminary data.</text>
</comment>
<dbReference type="PANTHER" id="PTHR10605:SF56">
    <property type="entry name" value="BIFUNCTIONAL HEPARAN SULFATE N-DEACETYLASE_N-SULFOTRANSFERASE"/>
    <property type="match status" value="1"/>
</dbReference>
<organism evidence="2 3">
    <name type="scientific">Aphanothece sacrum FPU1</name>
    <dbReference type="NCBI Taxonomy" id="1920663"/>
    <lineage>
        <taxon>Bacteria</taxon>
        <taxon>Bacillati</taxon>
        <taxon>Cyanobacteriota</taxon>
        <taxon>Cyanophyceae</taxon>
        <taxon>Oscillatoriophycideae</taxon>
        <taxon>Chroococcales</taxon>
        <taxon>Aphanothecaceae</taxon>
        <taxon>Aphanothece</taxon>
    </lineage>
</organism>
<keyword evidence="3" id="KW-1185">Reference proteome</keyword>
<sequence length="298" mass="35452">MKLVNFIVIGAVKSGTSSVYSYLKEHPQVYMSSIKEPKFFQWDGENRRFSTKLDDKIYQNAIKTFDEYKALFSEVKDETAIGEASVSYLYNKEAPGRMHRRFPDLKLIAILRHPADRAFSHYLHTKWLGHEPLSFSEALAQENQRIEANWGPSWHYRKQGFYYEQINRYKSLFDESQFKIYLYDDLGKDSLNVMQNMYQYLGIDTTFIPDISKQYNVRSFPKNQILDQIINKPNVFKDKLKNLLPNDWRKNWVTSMKRKNSWKPKLDPQLRQELTEGYKEDIIKLQDLIDKDLSLWIS</sequence>
<accession>A0A401III4</accession>
<dbReference type="EMBL" id="BDQK01000013">
    <property type="protein sequence ID" value="GBF80990.1"/>
    <property type="molecule type" value="Genomic_DNA"/>
</dbReference>
<proteinExistence type="predicted"/>
<evidence type="ECO:0000313" key="2">
    <source>
        <dbReference type="EMBL" id="GBF80990.1"/>
    </source>
</evidence>
<dbReference type="AlphaFoldDB" id="A0A401III4"/>
<dbReference type="PANTHER" id="PTHR10605">
    <property type="entry name" value="HEPARAN SULFATE SULFOTRANSFERASE"/>
    <property type="match status" value="1"/>
</dbReference>
<reference evidence="3" key="1">
    <citation type="submission" date="2017-05" db="EMBL/GenBank/DDBJ databases">
        <title>Physiological properties and genetic analysis related to exopolysaccharide production of fresh-water unicellular cyanobacterium Aphanothece sacrum, Suizenji Nori, that has been cultured as a food source in Japan.</title>
        <authorList>
            <person name="Kanesaki Y."/>
            <person name="Yoshikawa S."/>
            <person name="Ohki K."/>
        </authorList>
    </citation>
    <scope>NUCLEOTIDE SEQUENCE [LARGE SCALE GENOMIC DNA]</scope>
    <source>
        <strain evidence="3">FPU1</strain>
    </source>
</reference>